<organism evidence="2">
    <name type="scientific">Micrurus lemniscatus lemniscatus</name>
    <dbReference type="NCBI Taxonomy" id="129467"/>
    <lineage>
        <taxon>Eukaryota</taxon>
        <taxon>Metazoa</taxon>
        <taxon>Chordata</taxon>
        <taxon>Craniata</taxon>
        <taxon>Vertebrata</taxon>
        <taxon>Euteleostomi</taxon>
        <taxon>Lepidosauria</taxon>
        <taxon>Squamata</taxon>
        <taxon>Bifurcata</taxon>
        <taxon>Unidentata</taxon>
        <taxon>Episquamata</taxon>
        <taxon>Toxicofera</taxon>
        <taxon>Serpentes</taxon>
        <taxon>Colubroidea</taxon>
        <taxon>Elapidae</taxon>
        <taxon>Elapinae</taxon>
        <taxon>Micrurus</taxon>
    </lineage>
</organism>
<evidence type="ECO:0000313" key="2">
    <source>
        <dbReference type="EMBL" id="LAA84573.1"/>
    </source>
</evidence>
<feature type="region of interest" description="Disordered" evidence="1">
    <location>
        <begin position="16"/>
        <end position="49"/>
    </location>
</feature>
<dbReference type="AlphaFoldDB" id="A0A2D4IK38"/>
<sequence>MQDIYGKIENMLQLMNEDQRVQEKEEIAERTEDKTEQTNQQTKQENGKEKTIKTIMTDEINLGESILRDLKMELDNLEDTFEREIGVWVDTLETWQLRRIEIGEIFSLNSEDTDVDRDKDP</sequence>
<proteinExistence type="predicted"/>
<feature type="compositionally biased region" description="Basic and acidic residues" evidence="1">
    <location>
        <begin position="17"/>
        <end position="36"/>
    </location>
</feature>
<reference evidence="2" key="2">
    <citation type="submission" date="2017-11" db="EMBL/GenBank/DDBJ databases">
        <title>Coralsnake Venomics: Analyses of Venom Gland Transcriptomes and Proteomes of Six Brazilian Taxa.</title>
        <authorList>
            <person name="Aird S.D."/>
            <person name="Jorge da Silva N."/>
            <person name="Qiu L."/>
            <person name="Villar-Briones A."/>
            <person name="Aparecida-Saddi V."/>
            <person name="Campos-Telles M.P."/>
            <person name="Grau M."/>
            <person name="Mikheyev A.S."/>
        </authorList>
    </citation>
    <scope>NUCLEOTIDE SEQUENCE</scope>
    <source>
        <tissue evidence="2">Venom_gland</tissue>
    </source>
</reference>
<evidence type="ECO:0000256" key="1">
    <source>
        <dbReference type="SAM" id="MobiDB-lite"/>
    </source>
</evidence>
<dbReference type="EMBL" id="IACK01109836">
    <property type="protein sequence ID" value="LAA84573.1"/>
    <property type="molecule type" value="Transcribed_RNA"/>
</dbReference>
<accession>A0A2D4IK38</accession>
<name>A0A2D4IK38_MICLE</name>
<protein>
    <submittedName>
        <fullName evidence="2">Uncharacterized protein</fullName>
    </submittedName>
</protein>
<reference evidence="2" key="1">
    <citation type="submission" date="2017-07" db="EMBL/GenBank/DDBJ databases">
        <authorList>
            <person name="Mikheyev A."/>
            <person name="Grau M."/>
        </authorList>
    </citation>
    <scope>NUCLEOTIDE SEQUENCE</scope>
    <source>
        <tissue evidence="2">Venom_gland</tissue>
    </source>
</reference>